<dbReference type="InterPro" id="IPR020904">
    <property type="entry name" value="Sc_DH/Rdtase_CS"/>
</dbReference>
<dbReference type="PANTHER" id="PTHR42879">
    <property type="entry name" value="3-OXOACYL-(ACYL-CARRIER-PROTEIN) REDUCTASE"/>
    <property type="match status" value="1"/>
</dbReference>
<dbReference type="FunFam" id="3.40.50.720:FF:000084">
    <property type="entry name" value="Short-chain dehydrogenase reductase"/>
    <property type="match status" value="1"/>
</dbReference>
<gene>
    <name evidence="3" type="ORF">DAR2_1227</name>
</gene>
<reference evidence="3" key="1">
    <citation type="submission" date="2019-03" db="EMBL/GenBank/DDBJ databases">
        <authorList>
            <person name="Danneels B."/>
        </authorList>
    </citation>
    <scope>NUCLEOTIDE SEQUENCE</scope>
</reference>
<keyword evidence="3" id="KW-0560">Oxidoreductase</keyword>
<organism evidence="3">
    <name type="scientific">plant metagenome</name>
    <dbReference type="NCBI Taxonomy" id="1297885"/>
    <lineage>
        <taxon>unclassified sequences</taxon>
        <taxon>metagenomes</taxon>
        <taxon>organismal metagenomes</taxon>
    </lineage>
</organism>
<dbReference type="Gene3D" id="3.40.50.720">
    <property type="entry name" value="NAD(P)-binding Rossmann-like Domain"/>
    <property type="match status" value="1"/>
</dbReference>
<dbReference type="PROSITE" id="PS00061">
    <property type="entry name" value="ADH_SHORT"/>
    <property type="match status" value="1"/>
</dbReference>
<dbReference type="InterPro" id="IPR011294">
    <property type="entry name" value="3-OHbutyrate_DH"/>
</dbReference>
<dbReference type="InterPro" id="IPR002347">
    <property type="entry name" value="SDR_fam"/>
</dbReference>
<sequence length="345" mass="36288">MEILAEPWSSDPHPDTSPESEDSDYSRIPANVYMAGVLARQAPAARPRSGFTREPRARIERHRGRPGRDTLPSAARIHRILQGGRMLKGKVALVTGSTSGIGLAIAKGFAAQGANVVLNGLGDADQIEAVRAGIEKEFGVKALFDGADLTSAQAVRQLVGTAVNKLGTLDILVNNAGIQHTALIEDFPIDKWNAIIALNLSAVFHGTAAALPQMKRQKWGRIINIASAHGLVGSANKSAYVAAKHGVMGLTKVTALETAGTGVTANSICPGWVRTPLVEKQITAIAEAKKISQDEAARELLSEKQPSLQFVTPEQLAGTAIYLASDAAAQVTGTSISVDGGWTAR</sequence>
<dbReference type="EC" id="1.1.1.30" evidence="3"/>
<feature type="region of interest" description="Disordered" evidence="2">
    <location>
        <begin position="39"/>
        <end position="71"/>
    </location>
</feature>
<evidence type="ECO:0000256" key="2">
    <source>
        <dbReference type="SAM" id="MobiDB-lite"/>
    </source>
</evidence>
<dbReference type="NCBIfam" id="NF009093">
    <property type="entry name" value="PRK12429.1"/>
    <property type="match status" value="1"/>
</dbReference>
<dbReference type="InterPro" id="IPR036291">
    <property type="entry name" value="NAD(P)-bd_dom_sf"/>
</dbReference>
<dbReference type="SUPFAM" id="SSF51735">
    <property type="entry name" value="NAD(P)-binding Rossmann-fold domains"/>
    <property type="match status" value="1"/>
</dbReference>
<accession>A0A484SHU8</accession>
<dbReference type="EMBL" id="CAADIL010000003">
    <property type="protein sequence ID" value="VFR62252.1"/>
    <property type="molecule type" value="Genomic_DNA"/>
</dbReference>
<dbReference type="Pfam" id="PF00106">
    <property type="entry name" value="adh_short"/>
    <property type="match status" value="1"/>
</dbReference>
<dbReference type="CDD" id="cd08940">
    <property type="entry name" value="HBDH_SDR_c"/>
    <property type="match status" value="1"/>
</dbReference>
<evidence type="ECO:0000256" key="1">
    <source>
        <dbReference type="ARBA" id="ARBA00006484"/>
    </source>
</evidence>
<dbReference type="NCBIfam" id="TIGR01963">
    <property type="entry name" value="PHB_DH"/>
    <property type="match status" value="1"/>
</dbReference>
<name>A0A484SHU8_9ZZZZ</name>
<dbReference type="InterPro" id="IPR050259">
    <property type="entry name" value="SDR"/>
</dbReference>
<feature type="region of interest" description="Disordered" evidence="2">
    <location>
        <begin position="1"/>
        <end position="26"/>
    </location>
</feature>
<evidence type="ECO:0000313" key="3">
    <source>
        <dbReference type="EMBL" id="VFR62252.1"/>
    </source>
</evidence>
<dbReference type="AlphaFoldDB" id="A0A484SHU8"/>
<proteinExistence type="inferred from homology"/>
<dbReference type="PRINTS" id="PR00080">
    <property type="entry name" value="SDRFAMILY"/>
</dbReference>
<protein>
    <submittedName>
        <fullName evidence="3">D-beta-hydroxybutyrate dehydrogenase</fullName>
        <ecNumber evidence="3">1.1.1.30</ecNumber>
    </submittedName>
</protein>
<dbReference type="PRINTS" id="PR00081">
    <property type="entry name" value="GDHRDH"/>
</dbReference>
<dbReference type="PANTHER" id="PTHR42879:SF2">
    <property type="entry name" value="3-OXOACYL-[ACYL-CARRIER-PROTEIN] REDUCTASE FABG"/>
    <property type="match status" value="1"/>
</dbReference>
<dbReference type="GO" id="GO:0003858">
    <property type="term" value="F:3-hydroxybutyrate dehydrogenase activity"/>
    <property type="evidence" value="ECO:0007669"/>
    <property type="project" value="UniProtKB-EC"/>
</dbReference>
<comment type="similarity">
    <text evidence="1">Belongs to the short-chain dehydrogenases/reductases (SDR) family.</text>
</comment>
<dbReference type="GO" id="GO:0032787">
    <property type="term" value="P:monocarboxylic acid metabolic process"/>
    <property type="evidence" value="ECO:0007669"/>
    <property type="project" value="UniProtKB-ARBA"/>
</dbReference>